<evidence type="ECO:0000313" key="3">
    <source>
        <dbReference type="Proteomes" id="UP000499080"/>
    </source>
</evidence>
<dbReference type="Proteomes" id="UP000499080">
    <property type="component" value="Unassembled WGS sequence"/>
</dbReference>
<accession>A0A4Y2E3V0</accession>
<dbReference type="AlphaFoldDB" id="A0A4Y2E3V0"/>
<name>A0A4Y2E3V0_ARAVE</name>
<keyword evidence="1" id="KW-0732">Signal</keyword>
<sequence length="122" mass="13902">MFVLFVPHFVFYPLVIQFLLICLSTESTEVGVRLILFQPTHSDVMAYELNNLDLNTKPCPTAGSICINISPDDRSVSKGPSEVWKAICRLGSDLYLDFYPFGYLFREEYSGRLCCCCLTDLR</sequence>
<keyword evidence="3" id="KW-1185">Reference proteome</keyword>
<evidence type="ECO:0000313" key="2">
    <source>
        <dbReference type="EMBL" id="GBM22969.1"/>
    </source>
</evidence>
<gene>
    <name evidence="2" type="ORF">AVEN_172319_1</name>
</gene>
<organism evidence="2 3">
    <name type="scientific">Araneus ventricosus</name>
    <name type="common">Orbweaver spider</name>
    <name type="synonym">Epeira ventricosa</name>
    <dbReference type="NCBI Taxonomy" id="182803"/>
    <lineage>
        <taxon>Eukaryota</taxon>
        <taxon>Metazoa</taxon>
        <taxon>Ecdysozoa</taxon>
        <taxon>Arthropoda</taxon>
        <taxon>Chelicerata</taxon>
        <taxon>Arachnida</taxon>
        <taxon>Araneae</taxon>
        <taxon>Araneomorphae</taxon>
        <taxon>Entelegynae</taxon>
        <taxon>Araneoidea</taxon>
        <taxon>Araneidae</taxon>
        <taxon>Araneus</taxon>
    </lineage>
</organism>
<proteinExistence type="predicted"/>
<feature type="signal peptide" evidence="1">
    <location>
        <begin position="1"/>
        <end position="27"/>
    </location>
</feature>
<feature type="chain" id="PRO_5021185480" evidence="1">
    <location>
        <begin position="28"/>
        <end position="122"/>
    </location>
</feature>
<reference evidence="2 3" key="1">
    <citation type="journal article" date="2019" name="Sci. Rep.">
        <title>Orb-weaving spider Araneus ventricosus genome elucidates the spidroin gene catalogue.</title>
        <authorList>
            <person name="Kono N."/>
            <person name="Nakamura H."/>
            <person name="Ohtoshi R."/>
            <person name="Moran D.A.P."/>
            <person name="Shinohara A."/>
            <person name="Yoshida Y."/>
            <person name="Fujiwara M."/>
            <person name="Mori M."/>
            <person name="Tomita M."/>
            <person name="Arakawa K."/>
        </authorList>
    </citation>
    <scope>NUCLEOTIDE SEQUENCE [LARGE SCALE GENOMIC DNA]</scope>
</reference>
<protein>
    <submittedName>
        <fullName evidence="2">Uncharacterized protein</fullName>
    </submittedName>
</protein>
<dbReference type="EMBL" id="BGPR01000490">
    <property type="protein sequence ID" value="GBM22969.1"/>
    <property type="molecule type" value="Genomic_DNA"/>
</dbReference>
<evidence type="ECO:0000256" key="1">
    <source>
        <dbReference type="SAM" id="SignalP"/>
    </source>
</evidence>
<comment type="caution">
    <text evidence="2">The sequence shown here is derived from an EMBL/GenBank/DDBJ whole genome shotgun (WGS) entry which is preliminary data.</text>
</comment>